<name>A0A840I4F8_9PROT</name>
<comment type="function">
    <text evidence="2 19">Cell wall formation.</text>
</comment>
<dbReference type="PROSITE" id="PS51387">
    <property type="entry name" value="FAD_PCMH"/>
    <property type="match status" value="1"/>
</dbReference>
<evidence type="ECO:0000256" key="20">
    <source>
        <dbReference type="SAM" id="MobiDB-lite"/>
    </source>
</evidence>
<dbReference type="InterPro" id="IPR016167">
    <property type="entry name" value="FAD-bd_PCMH_sub1"/>
</dbReference>
<evidence type="ECO:0000256" key="6">
    <source>
        <dbReference type="ARBA" id="ARBA00015188"/>
    </source>
</evidence>
<feature type="region of interest" description="Disordered" evidence="20">
    <location>
        <begin position="198"/>
        <end position="223"/>
    </location>
</feature>
<dbReference type="GO" id="GO:0009252">
    <property type="term" value="P:peptidoglycan biosynthetic process"/>
    <property type="evidence" value="ECO:0007669"/>
    <property type="project" value="UniProtKB-UniRule"/>
</dbReference>
<dbReference type="GO" id="GO:0008360">
    <property type="term" value="P:regulation of cell shape"/>
    <property type="evidence" value="ECO:0007669"/>
    <property type="project" value="UniProtKB-KW"/>
</dbReference>
<dbReference type="InterPro" id="IPR003170">
    <property type="entry name" value="MurB"/>
</dbReference>
<dbReference type="SUPFAM" id="SSF56194">
    <property type="entry name" value="Uridine diphospho-N-Acetylenolpyruvylglucosamine reductase, MurB, C-terminal domain"/>
    <property type="match status" value="1"/>
</dbReference>
<evidence type="ECO:0000256" key="16">
    <source>
        <dbReference type="ARBA" id="ARBA00023316"/>
    </source>
</evidence>
<comment type="similarity">
    <text evidence="19">Belongs to the MurB family.</text>
</comment>
<dbReference type="Gene3D" id="3.90.78.10">
    <property type="entry name" value="UDP-N-acetylenolpyruvoylglucosamine reductase, C-terminal domain"/>
    <property type="match status" value="1"/>
</dbReference>
<evidence type="ECO:0000256" key="17">
    <source>
        <dbReference type="ARBA" id="ARBA00031026"/>
    </source>
</evidence>
<comment type="catalytic activity">
    <reaction evidence="18 19">
        <text>UDP-N-acetyl-alpha-D-muramate + NADP(+) = UDP-N-acetyl-3-O-(1-carboxyvinyl)-alpha-D-glucosamine + NADPH + H(+)</text>
        <dbReference type="Rhea" id="RHEA:12248"/>
        <dbReference type="ChEBI" id="CHEBI:15378"/>
        <dbReference type="ChEBI" id="CHEBI:57783"/>
        <dbReference type="ChEBI" id="CHEBI:58349"/>
        <dbReference type="ChEBI" id="CHEBI:68483"/>
        <dbReference type="ChEBI" id="CHEBI:70757"/>
        <dbReference type="EC" id="1.3.1.98"/>
    </reaction>
</comment>
<reference evidence="22 23" key="1">
    <citation type="submission" date="2020-08" db="EMBL/GenBank/DDBJ databases">
        <title>Genomic Encyclopedia of Type Strains, Phase IV (KMG-IV): sequencing the most valuable type-strain genomes for metagenomic binning, comparative biology and taxonomic classification.</title>
        <authorList>
            <person name="Goeker M."/>
        </authorList>
    </citation>
    <scope>NUCLEOTIDE SEQUENCE [LARGE SCALE GENOMIC DNA]</scope>
    <source>
        <strain evidence="22 23">DSM 102850</strain>
    </source>
</reference>
<protein>
    <recommendedName>
        <fullName evidence="6 19">UDP-N-acetylenolpyruvoylglucosamine reductase</fullName>
        <ecNumber evidence="5 19">1.3.1.98</ecNumber>
    </recommendedName>
    <alternativeName>
        <fullName evidence="17 19">UDP-N-acetylmuramate dehydrogenase</fullName>
    </alternativeName>
</protein>
<evidence type="ECO:0000256" key="18">
    <source>
        <dbReference type="ARBA" id="ARBA00048914"/>
    </source>
</evidence>
<evidence type="ECO:0000313" key="22">
    <source>
        <dbReference type="EMBL" id="MBB4659866.1"/>
    </source>
</evidence>
<evidence type="ECO:0000256" key="13">
    <source>
        <dbReference type="ARBA" id="ARBA00022984"/>
    </source>
</evidence>
<evidence type="ECO:0000256" key="4">
    <source>
        <dbReference type="ARBA" id="ARBA00004752"/>
    </source>
</evidence>
<accession>A0A840I4F8</accession>
<dbReference type="GO" id="GO:0005829">
    <property type="term" value="C:cytosol"/>
    <property type="evidence" value="ECO:0007669"/>
    <property type="project" value="TreeGrafter"/>
</dbReference>
<dbReference type="InterPro" id="IPR036635">
    <property type="entry name" value="MurB_C_sf"/>
</dbReference>
<keyword evidence="7 19" id="KW-0963">Cytoplasm</keyword>
<evidence type="ECO:0000256" key="19">
    <source>
        <dbReference type="HAMAP-Rule" id="MF_00037"/>
    </source>
</evidence>
<evidence type="ECO:0000256" key="8">
    <source>
        <dbReference type="ARBA" id="ARBA00022618"/>
    </source>
</evidence>
<keyword evidence="11 19" id="KW-0521">NADP</keyword>
<organism evidence="22 23">
    <name type="scientific">Parvularcula dongshanensis</name>
    <dbReference type="NCBI Taxonomy" id="1173995"/>
    <lineage>
        <taxon>Bacteria</taxon>
        <taxon>Pseudomonadati</taxon>
        <taxon>Pseudomonadota</taxon>
        <taxon>Alphaproteobacteria</taxon>
        <taxon>Parvularculales</taxon>
        <taxon>Parvularculaceae</taxon>
        <taxon>Parvularcula</taxon>
    </lineage>
</organism>
<comment type="cofactor">
    <cofactor evidence="1 19">
        <name>FAD</name>
        <dbReference type="ChEBI" id="CHEBI:57692"/>
    </cofactor>
</comment>
<feature type="active site" description="Proton donor" evidence="19">
    <location>
        <position position="211"/>
    </location>
</feature>
<evidence type="ECO:0000256" key="3">
    <source>
        <dbReference type="ARBA" id="ARBA00004496"/>
    </source>
</evidence>
<keyword evidence="23" id="KW-1185">Reference proteome</keyword>
<evidence type="ECO:0000256" key="14">
    <source>
        <dbReference type="ARBA" id="ARBA00023002"/>
    </source>
</evidence>
<keyword evidence="13 19" id="KW-0573">Peptidoglycan synthesis</keyword>
<dbReference type="InterPro" id="IPR016169">
    <property type="entry name" value="FAD-bd_PCMH_sub2"/>
</dbReference>
<dbReference type="Gene3D" id="3.30.43.10">
    <property type="entry name" value="Uridine Diphospho-n-acetylenolpyruvylglucosamine Reductase, domain 2"/>
    <property type="match status" value="1"/>
</dbReference>
<evidence type="ECO:0000256" key="15">
    <source>
        <dbReference type="ARBA" id="ARBA00023306"/>
    </source>
</evidence>
<evidence type="ECO:0000256" key="9">
    <source>
        <dbReference type="ARBA" id="ARBA00022630"/>
    </source>
</evidence>
<dbReference type="SUPFAM" id="SSF56176">
    <property type="entry name" value="FAD-binding/transporter-associated domain-like"/>
    <property type="match status" value="1"/>
</dbReference>
<sequence>MKGRVTERQALAPYTWFRVGGPADRFFMPKDEAELSAFLADLPADERVSVIGVGSNLLVRDGGIEGTVIRLGPGFGRIAVDGTRVTAGAAALDANVAKQAAAAGIGGLEFYRGIPGTIGGALRMNAGAYGGETKDVLVSARAVDRQGRLHDFAASDLGYTYRHCGLPEEFIFMGAVFEGREDDPEAVTARMDAIMQKREASQPVRERTGGSTFKNPKDQTDRSSWQLVDAVGGRGRRVGGAQMSELHANFMINTGDATAADLEALGEGIREDVQRQEGVRLDWEIKRIGRAA</sequence>
<keyword evidence="10 19" id="KW-0274">FAD</keyword>
<evidence type="ECO:0000256" key="12">
    <source>
        <dbReference type="ARBA" id="ARBA00022960"/>
    </source>
</evidence>
<evidence type="ECO:0000256" key="1">
    <source>
        <dbReference type="ARBA" id="ARBA00001974"/>
    </source>
</evidence>
<keyword evidence="9 19" id="KW-0285">Flavoprotein</keyword>
<dbReference type="Proteomes" id="UP000563524">
    <property type="component" value="Unassembled WGS sequence"/>
</dbReference>
<evidence type="ECO:0000256" key="7">
    <source>
        <dbReference type="ARBA" id="ARBA00022490"/>
    </source>
</evidence>
<dbReference type="GO" id="GO:0008762">
    <property type="term" value="F:UDP-N-acetylmuramate dehydrogenase activity"/>
    <property type="evidence" value="ECO:0007669"/>
    <property type="project" value="UniProtKB-UniRule"/>
</dbReference>
<dbReference type="PANTHER" id="PTHR21071:SF4">
    <property type="entry name" value="UDP-N-ACETYLENOLPYRUVOYLGLUCOSAMINE REDUCTASE"/>
    <property type="match status" value="1"/>
</dbReference>
<dbReference type="UniPathway" id="UPA00219"/>
<dbReference type="NCBIfam" id="TIGR00179">
    <property type="entry name" value="murB"/>
    <property type="match status" value="1"/>
</dbReference>
<evidence type="ECO:0000256" key="5">
    <source>
        <dbReference type="ARBA" id="ARBA00012518"/>
    </source>
</evidence>
<dbReference type="GO" id="GO:0071555">
    <property type="term" value="P:cell wall organization"/>
    <property type="evidence" value="ECO:0007669"/>
    <property type="project" value="UniProtKB-KW"/>
</dbReference>
<comment type="pathway">
    <text evidence="4 19">Cell wall biogenesis; peptidoglycan biosynthesis.</text>
</comment>
<feature type="active site" evidence="19">
    <location>
        <position position="162"/>
    </location>
</feature>
<feature type="compositionally biased region" description="Basic and acidic residues" evidence="20">
    <location>
        <begin position="198"/>
        <end position="208"/>
    </location>
</feature>
<dbReference type="HAMAP" id="MF_00037">
    <property type="entry name" value="MurB"/>
    <property type="match status" value="1"/>
</dbReference>
<dbReference type="AlphaFoldDB" id="A0A840I4F8"/>
<keyword evidence="14 19" id="KW-0560">Oxidoreductase</keyword>
<dbReference type="InterPro" id="IPR006094">
    <property type="entry name" value="Oxid_FAD_bind_N"/>
</dbReference>
<dbReference type="NCBIfam" id="NF010480">
    <property type="entry name" value="PRK13905.1"/>
    <property type="match status" value="1"/>
</dbReference>
<proteinExistence type="inferred from homology"/>
<dbReference type="EMBL" id="JACHOB010000005">
    <property type="protein sequence ID" value="MBB4659866.1"/>
    <property type="molecule type" value="Genomic_DNA"/>
</dbReference>
<dbReference type="Pfam" id="PF02873">
    <property type="entry name" value="MurB_C"/>
    <property type="match status" value="1"/>
</dbReference>
<dbReference type="Pfam" id="PF01565">
    <property type="entry name" value="FAD_binding_4"/>
    <property type="match status" value="1"/>
</dbReference>
<dbReference type="InterPro" id="IPR036318">
    <property type="entry name" value="FAD-bd_PCMH-like_sf"/>
</dbReference>
<evidence type="ECO:0000256" key="2">
    <source>
        <dbReference type="ARBA" id="ARBA00003921"/>
    </source>
</evidence>
<keyword evidence="16 19" id="KW-0961">Cell wall biogenesis/degradation</keyword>
<dbReference type="Gene3D" id="3.30.465.10">
    <property type="match status" value="1"/>
</dbReference>
<evidence type="ECO:0000256" key="10">
    <source>
        <dbReference type="ARBA" id="ARBA00022827"/>
    </source>
</evidence>
<dbReference type="RefSeq" id="WP_183818890.1">
    <property type="nucleotide sequence ID" value="NZ_JACHOB010000005.1"/>
</dbReference>
<keyword evidence="12 19" id="KW-0133">Cell shape</keyword>
<evidence type="ECO:0000259" key="21">
    <source>
        <dbReference type="PROSITE" id="PS51387"/>
    </source>
</evidence>
<feature type="active site" evidence="19">
    <location>
        <position position="284"/>
    </location>
</feature>
<dbReference type="GO" id="GO:0071949">
    <property type="term" value="F:FAD binding"/>
    <property type="evidence" value="ECO:0007669"/>
    <property type="project" value="InterPro"/>
</dbReference>
<dbReference type="EC" id="1.3.1.98" evidence="5 19"/>
<dbReference type="InterPro" id="IPR011601">
    <property type="entry name" value="MurB_C"/>
</dbReference>
<evidence type="ECO:0000256" key="11">
    <source>
        <dbReference type="ARBA" id="ARBA00022857"/>
    </source>
</evidence>
<evidence type="ECO:0000313" key="23">
    <source>
        <dbReference type="Proteomes" id="UP000563524"/>
    </source>
</evidence>
<dbReference type="GO" id="GO:0051301">
    <property type="term" value="P:cell division"/>
    <property type="evidence" value="ECO:0007669"/>
    <property type="project" value="UniProtKB-KW"/>
</dbReference>
<dbReference type="PANTHER" id="PTHR21071">
    <property type="entry name" value="UDP-N-ACETYLENOLPYRUVOYLGLUCOSAMINE REDUCTASE"/>
    <property type="match status" value="1"/>
</dbReference>
<gene>
    <name evidence="19" type="primary">murB</name>
    <name evidence="22" type="ORF">GGQ59_002407</name>
</gene>
<comment type="caution">
    <text evidence="22">The sequence shown here is derived from an EMBL/GenBank/DDBJ whole genome shotgun (WGS) entry which is preliminary data.</text>
</comment>
<keyword evidence="8 19" id="KW-0132">Cell division</keyword>
<comment type="subcellular location">
    <subcellularLocation>
        <location evidence="3 19">Cytoplasm</location>
    </subcellularLocation>
</comment>
<keyword evidence="15 19" id="KW-0131">Cell cycle</keyword>
<dbReference type="InterPro" id="IPR016166">
    <property type="entry name" value="FAD-bd_PCMH"/>
</dbReference>
<feature type="domain" description="FAD-binding PCMH-type" evidence="21">
    <location>
        <begin position="19"/>
        <end position="197"/>
    </location>
</feature>